<dbReference type="Proteomes" id="UP000308671">
    <property type="component" value="Unassembled WGS sequence"/>
</dbReference>
<evidence type="ECO:0000313" key="2">
    <source>
        <dbReference type="Proteomes" id="UP000308671"/>
    </source>
</evidence>
<organism evidence="1 2">
    <name type="scientific">Botrytis galanthina</name>
    <dbReference type="NCBI Taxonomy" id="278940"/>
    <lineage>
        <taxon>Eukaryota</taxon>
        <taxon>Fungi</taxon>
        <taxon>Dikarya</taxon>
        <taxon>Ascomycota</taxon>
        <taxon>Pezizomycotina</taxon>
        <taxon>Leotiomycetes</taxon>
        <taxon>Helotiales</taxon>
        <taxon>Sclerotiniaceae</taxon>
        <taxon>Botrytis</taxon>
    </lineage>
</organism>
<dbReference type="OrthoDB" id="10287232at2759"/>
<dbReference type="AlphaFoldDB" id="A0A4S8R5A3"/>
<keyword evidence="2" id="KW-1185">Reference proteome</keyword>
<name>A0A4S8R5A3_9HELO</name>
<evidence type="ECO:0000313" key="1">
    <source>
        <dbReference type="EMBL" id="THV53103.1"/>
    </source>
</evidence>
<gene>
    <name evidence="1" type="ORF">BGAL_0059g00130</name>
</gene>
<reference evidence="1 2" key="1">
    <citation type="submission" date="2017-12" db="EMBL/GenBank/DDBJ databases">
        <title>Comparative genomics of Botrytis spp.</title>
        <authorList>
            <person name="Valero-Jimenez C.A."/>
            <person name="Tapia P."/>
            <person name="Veloso J."/>
            <person name="Silva-Moreno E."/>
            <person name="Staats M."/>
            <person name="Valdes J.H."/>
            <person name="Van Kan J.A.L."/>
        </authorList>
    </citation>
    <scope>NUCLEOTIDE SEQUENCE [LARGE SCALE GENOMIC DNA]</scope>
    <source>
        <strain evidence="1 2">MUCL435</strain>
    </source>
</reference>
<dbReference type="EMBL" id="PQXL01000059">
    <property type="protein sequence ID" value="THV53103.1"/>
    <property type="molecule type" value="Genomic_DNA"/>
</dbReference>
<sequence>MLKEMEVFDRLEEDAWLAYNLMAINLIGKDISLMQPIAVDWMENGKEQKPTPTEEYVKFVNELVKDKGIVRTDPHRK</sequence>
<comment type="caution">
    <text evidence="1">The sequence shown here is derived from an EMBL/GenBank/DDBJ whole genome shotgun (WGS) entry which is preliminary data.</text>
</comment>
<proteinExistence type="predicted"/>
<accession>A0A4S8R5A3</accession>
<protein>
    <submittedName>
        <fullName evidence="1">Uncharacterized protein</fullName>
    </submittedName>
</protein>